<protein>
    <submittedName>
        <fullName evidence="4">Ketose-bisphosphate aldolase</fullName>
    </submittedName>
</protein>
<evidence type="ECO:0000256" key="3">
    <source>
        <dbReference type="PIRSR" id="PIRSR001359-3"/>
    </source>
</evidence>
<organism evidence="4 5">
    <name type="scientific">Fannyhessea vaginae DSM 15829</name>
    <dbReference type="NCBI Taxonomy" id="525256"/>
    <lineage>
        <taxon>Bacteria</taxon>
        <taxon>Bacillati</taxon>
        <taxon>Actinomycetota</taxon>
        <taxon>Coriobacteriia</taxon>
        <taxon>Coriobacteriales</taxon>
        <taxon>Atopobiaceae</taxon>
        <taxon>Fannyhessea</taxon>
    </lineage>
</organism>
<feature type="binding site" evidence="2">
    <location>
        <position position="188"/>
    </location>
    <ligand>
        <name>dihydroxyacetone phosphate</name>
        <dbReference type="ChEBI" id="CHEBI:57642"/>
    </ligand>
</feature>
<feature type="binding site" evidence="2">
    <location>
        <begin position="237"/>
        <end position="240"/>
    </location>
    <ligand>
        <name>dihydroxyacetone phosphate</name>
        <dbReference type="ChEBI" id="CHEBI:57642"/>
    </ligand>
</feature>
<dbReference type="OrthoDB" id="9803995at2"/>
<feature type="binding site" evidence="3">
    <location>
        <position position="141"/>
    </location>
    <ligand>
        <name>Zn(2+)</name>
        <dbReference type="ChEBI" id="CHEBI:29105"/>
        <label>2</label>
    </ligand>
</feature>
<dbReference type="PANTHER" id="PTHR30304">
    <property type="entry name" value="D-TAGATOSE-1,6-BISPHOSPHATE ALDOLASE"/>
    <property type="match status" value="1"/>
</dbReference>
<dbReference type="InterPro" id="IPR000771">
    <property type="entry name" value="FBA_II"/>
</dbReference>
<evidence type="ECO:0000313" key="4">
    <source>
        <dbReference type="EMBL" id="EGF23565.1"/>
    </source>
</evidence>
<dbReference type="InterPro" id="IPR013785">
    <property type="entry name" value="Aldolase_TIM"/>
</dbReference>
<accession>F1T4C1</accession>
<evidence type="ECO:0000256" key="2">
    <source>
        <dbReference type="PIRSR" id="PIRSR001359-2"/>
    </source>
</evidence>
<feature type="binding site" evidence="3">
    <location>
        <position position="90"/>
    </location>
    <ligand>
        <name>Zn(2+)</name>
        <dbReference type="ChEBI" id="CHEBI:29105"/>
        <label>1</label>
        <note>catalytic</note>
    </ligand>
</feature>
<reference evidence="4 5" key="1">
    <citation type="submission" date="2011-02" db="EMBL/GenBank/DDBJ databases">
        <authorList>
            <person name="Muzny D."/>
            <person name="Qin X."/>
            <person name="Buhay C."/>
            <person name="Dugan-Rocha S."/>
            <person name="Ding Y."/>
            <person name="Chen G."/>
            <person name="Hawes A."/>
            <person name="Holder M."/>
            <person name="Jhangiani S."/>
            <person name="Johnson A."/>
            <person name="Khan Z."/>
            <person name="Li Z."/>
            <person name="Liu W."/>
            <person name="Liu X."/>
            <person name="Perez L."/>
            <person name="Shen H."/>
            <person name="Wang Q."/>
            <person name="Watt J."/>
            <person name="Xi L."/>
            <person name="Xin Y."/>
            <person name="Zhou J."/>
            <person name="Deng J."/>
            <person name="Jiang H."/>
            <person name="Liu Y."/>
            <person name="Qu J."/>
            <person name="Song X.-Z."/>
            <person name="Zhang L."/>
            <person name="Villasana D."/>
            <person name="Johnson A."/>
            <person name="Liu J."/>
            <person name="Liyanage D."/>
            <person name="Lorensuhewa L."/>
            <person name="Robinson T."/>
            <person name="Song A."/>
            <person name="Song B.-B."/>
            <person name="Dinh H."/>
            <person name="Thornton R."/>
            <person name="Coyle M."/>
            <person name="Francisco L."/>
            <person name="Jackson L."/>
            <person name="Javaid M."/>
            <person name="Korchina V."/>
            <person name="Kovar C."/>
            <person name="Mata R."/>
            <person name="Mathew T."/>
            <person name="Ngo R."/>
            <person name="Nguyen L."/>
            <person name="Nguyen N."/>
            <person name="Okwuonu G."/>
            <person name="Ongeri F."/>
            <person name="Pham C."/>
            <person name="Simmons D."/>
            <person name="Wilczek-Boney K."/>
            <person name="Hale W."/>
            <person name="Jakkamsetti A."/>
            <person name="Pham P."/>
            <person name="Ruth R."/>
            <person name="San Lucas F."/>
            <person name="Warren J."/>
            <person name="Zhang J."/>
            <person name="Zhao Z."/>
            <person name="Zhou C."/>
            <person name="Zhu D."/>
            <person name="Lee S."/>
            <person name="Bess C."/>
            <person name="Blankenburg K."/>
            <person name="Forbes L."/>
            <person name="Fu Q."/>
            <person name="Gubbala S."/>
            <person name="Hirani K."/>
            <person name="Jayaseelan J.C."/>
            <person name="Lara F."/>
            <person name="Munidasa M."/>
            <person name="Palculict T."/>
            <person name="Patil S."/>
            <person name="Pu L.-L."/>
            <person name="Saada N."/>
            <person name="Tang L."/>
            <person name="Weissenberger G."/>
            <person name="Zhu Y."/>
            <person name="Hemphill L."/>
            <person name="Shang Y."/>
            <person name="Youmans B."/>
            <person name="Ayvaz T."/>
            <person name="Ross M."/>
            <person name="Santibanez J."/>
            <person name="Aqrawi P."/>
            <person name="Gross S."/>
            <person name="Joshi V."/>
            <person name="Fowler G."/>
            <person name="Nazareth L."/>
            <person name="Reid J."/>
            <person name="Worley K."/>
            <person name="Petrosino J."/>
            <person name="Highlander S."/>
            <person name="Gibbs R."/>
        </authorList>
    </citation>
    <scope>NUCLEOTIDE SEQUENCE [LARGE SCALE GENOMIC DNA]</scope>
    <source>
        <strain evidence="4 5">DSM 15829</strain>
    </source>
</reference>
<dbReference type="Gene3D" id="3.20.20.70">
    <property type="entry name" value="Aldolase class I"/>
    <property type="match status" value="1"/>
</dbReference>
<feature type="active site" description="Proton donor" evidence="1">
    <location>
        <position position="89"/>
    </location>
</feature>
<feature type="binding site" evidence="3">
    <location>
        <position position="187"/>
    </location>
    <ligand>
        <name>Zn(2+)</name>
        <dbReference type="ChEBI" id="CHEBI:29105"/>
        <label>1</label>
        <note>catalytic</note>
    </ligand>
</feature>
<evidence type="ECO:0000313" key="5">
    <source>
        <dbReference type="Proteomes" id="UP000005947"/>
    </source>
</evidence>
<feature type="binding site" evidence="3">
    <location>
        <position position="215"/>
    </location>
    <ligand>
        <name>Zn(2+)</name>
        <dbReference type="ChEBI" id="CHEBI:29105"/>
        <label>1</label>
        <note>catalytic</note>
    </ligand>
</feature>
<proteinExistence type="predicted"/>
<dbReference type="AlphaFoldDB" id="F1T4C1"/>
<dbReference type="PROSITE" id="PS00806">
    <property type="entry name" value="ALDOLASE_CLASS_II_2"/>
    <property type="match status" value="1"/>
</dbReference>
<dbReference type="GO" id="GO:0016832">
    <property type="term" value="F:aldehyde-lyase activity"/>
    <property type="evidence" value="ECO:0007669"/>
    <property type="project" value="InterPro"/>
</dbReference>
<dbReference type="GO" id="GO:0005975">
    <property type="term" value="P:carbohydrate metabolic process"/>
    <property type="evidence" value="ECO:0007669"/>
    <property type="project" value="InterPro"/>
</dbReference>
<keyword evidence="5" id="KW-1185">Reference proteome</keyword>
<sequence>MTVKTGGNMYTTLKPVLKKAIQMNMAIGAFNAHNLEMTQAIVKAACAEGVPVIIQTSEGTAKFVGMKSFVAVCKSLSVEYGIDVVLHLDHARNWDNIKEAIDAGYSSIMYDGSHLPFKENVLATQHVVEYAHTAGASVEGELGTIGGTEDGIAVDPDAVEFTKPADAVKFVELTDVDALAVGIGTNHGQYKSKTKLRFDVLQAIHEAVDIPLVVHGGTGVSDEDIHKVINGGIRKFNVGTELLVNWNKISADLYSTNKENTSTRNNVIPALEAIQKIVQGKIELFKNL</sequence>
<dbReference type="GO" id="GO:0008270">
    <property type="term" value="F:zinc ion binding"/>
    <property type="evidence" value="ECO:0007669"/>
    <property type="project" value="InterPro"/>
</dbReference>
<name>F1T4C1_9ACTN</name>
<dbReference type="Proteomes" id="UP000005947">
    <property type="component" value="Unassembled WGS sequence"/>
</dbReference>
<dbReference type="PANTHER" id="PTHR30304:SF0">
    <property type="entry name" value="D-TAGATOSE-1,6-BISPHOSPHATE ALDOLASE SUBUNIT GATY-RELATED"/>
    <property type="match status" value="1"/>
</dbReference>
<feature type="binding site" evidence="3">
    <location>
        <position position="111"/>
    </location>
    <ligand>
        <name>Zn(2+)</name>
        <dbReference type="ChEBI" id="CHEBI:29105"/>
        <label>2</label>
    </ligand>
</feature>
<dbReference type="EMBL" id="ACGK02000001">
    <property type="protein sequence ID" value="EGF23565.1"/>
    <property type="molecule type" value="Genomic_DNA"/>
</dbReference>
<dbReference type="InterPro" id="IPR050246">
    <property type="entry name" value="Class_II_FBP_aldolase"/>
</dbReference>
<comment type="cofactor">
    <cofactor evidence="3">
        <name>Zn(2+)</name>
        <dbReference type="ChEBI" id="CHEBI:29105"/>
    </cofactor>
    <text evidence="3">Binds 2 Zn(2+) ions per subunit. One is catalytic and the other provides a structural contribution.</text>
</comment>
<keyword evidence="3" id="KW-0862">Zinc</keyword>
<gene>
    <name evidence="4" type="ORF">HMPREF0091_10512</name>
</gene>
<dbReference type="SUPFAM" id="SSF51569">
    <property type="entry name" value="Aldolase"/>
    <property type="match status" value="1"/>
</dbReference>
<dbReference type="NCBIfam" id="TIGR00167">
    <property type="entry name" value="cbbA"/>
    <property type="match status" value="1"/>
</dbReference>
<dbReference type="eggNOG" id="COG0191">
    <property type="taxonomic scope" value="Bacteria"/>
</dbReference>
<evidence type="ECO:0000256" key="1">
    <source>
        <dbReference type="PIRSR" id="PIRSR001359-1"/>
    </source>
</evidence>
<dbReference type="PIRSF" id="PIRSF001359">
    <property type="entry name" value="F_bP_aldolase_II"/>
    <property type="match status" value="1"/>
</dbReference>
<dbReference type="Pfam" id="PF01116">
    <property type="entry name" value="F_bP_aldolase"/>
    <property type="match status" value="1"/>
</dbReference>
<comment type="caution">
    <text evidence="4">The sequence shown here is derived from an EMBL/GenBank/DDBJ whole genome shotgun (WGS) entry which is preliminary data.</text>
</comment>
<feature type="binding site" evidence="2">
    <location>
        <begin position="216"/>
        <end position="218"/>
    </location>
    <ligand>
        <name>dihydroxyacetone phosphate</name>
        <dbReference type="ChEBI" id="CHEBI:57642"/>
    </ligand>
</feature>
<dbReference type="CDD" id="cd00947">
    <property type="entry name" value="TBP_aldolase_IIB"/>
    <property type="match status" value="1"/>
</dbReference>
<keyword evidence="3" id="KW-0479">Metal-binding</keyword>